<dbReference type="EMBL" id="KI913147">
    <property type="protein sequence ID" value="ETV73837.1"/>
    <property type="molecule type" value="Genomic_DNA"/>
</dbReference>
<accession>W4G291</accession>
<name>W4G291_APHAT</name>
<keyword evidence="1" id="KW-0812">Transmembrane</keyword>
<dbReference type="GO" id="GO:0031966">
    <property type="term" value="C:mitochondrial membrane"/>
    <property type="evidence" value="ECO:0007669"/>
    <property type="project" value="TreeGrafter"/>
</dbReference>
<feature type="transmembrane region" description="Helical" evidence="1">
    <location>
        <begin position="62"/>
        <end position="84"/>
    </location>
</feature>
<keyword evidence="1" id="KW-1133">Transmembrane helix</keyword>
<dbReference type="GO" id="GO:0033615">
    <property type="term" value="P:mitochondrial proton-transporting ATP synthase complex assembly"/>
    <property type="evidence" value="ECO:0007669"/>
    <property type="project" value="TreeGrafter"/>
</dbReference>
<evidence type="ECO:0000313" key="2">
    <source>
        <dbReference type="EMBL" id="ETV73837.1"/>
    </source>
</evidence>
<protein>
    <recommendedName>
        <fullName evidence="3">Transmembrane protein 70</fullName>
    </recommendedName>
</protein>
<feature type="transmembrane region" description="Helical" evidence="1">
    <location>
        <begin position="90"/>
        <end position="113"/>
    </location>
</feature>
<sequence>MLVRRLCLAKDGLLKQLHRAIGIPASHQHGHFFSTEASNGKPEAKELIYEAPLARPVRMMKAVSVTSCTLTSIGMPVTCIYGSVLSSVVAQWAMCSTIMFFGMGTTALFHVLFKPYVLRLWIDRDSELVTVETLNLLAAKTTSAFQLTDATFPDKSMHPMINFKAKDKHYFVHPEAFDEADRAVVEKLLGRPLEELLPKPDEDKDE</sequence>
<dbReference type="AlphaFoldDB" id="W4G291"/>
<evidence type="ECO:0008006" key="3">
    <source>
        <dbReference type="Google" id="ProtNLM"/>
    </source>
</evidence>
<dbReference type="InterPro" id="IPR045325">
    <property type="entry name" value="TMEM70/TMEM186/TMEM223"/>
</dbReference>
<gene>
    <name evidence="2" type="ORF">H257_11506</name>
</gene>
<dbReference type="STRING" id="112090.W4G291"/>
<dbReference type="PANTHER" id="PTHR13281:SF0">
    <property type="entry name" value="TRANSMEMBRANE PROTEIN 70, MITOCHONDRIAL"/>
    <property type="match status" value="1"/>
</dbReference>
<reference evidence="2" key="1">
    <citation type="submission" date="2013-12" db="EMBL/GenBank/DDBJ databases">
        <title>The Genome Sequence of Aphanomyces astaci APO3.</title>
        <authorList>
            <consortium name="The Broad Institute Genomics Platform"/>
            <person name="Russ C."/>
            <person name="Tyler B."/>
            <person name="van West P."/>
            <person name="Dieguez-Uribeondo J."/>
            <person name="Young S.K."/>
            <person name="Zeng Q."/>
            <person name="Gargeya S."/>
            <person name="Fitzgerald M."/>
            <person name="Abouelleil A."/>
            <person name="Alvarado L."/>
            <person name="Chapman S.B."/>
            <person name="Gainer-Dewar J."/>
            <person name="Goldberg J."/>
            <person name="Griggs A."/>
            <person name="Gujja S."/>
            <person name="Hansen M."/>
            <person name="Howarth C."/>
            <person name="Imamovic A."/>
            <person name="Ireland A."/>
            <person name="Larimer J."/>
            <person name="McCowan C."/>
            <person name="Murphy C."/>
            <person name="Pearson M."/>
            <person name="Poon T.W."/>
            <person name="Priest M."/>
            <person name="Roberts A."/>
            <person name="Saif S."/>
            <person name="Shea T."/>
            <person name="Sykes S."/>
            <person name="Wortman J."/>
            <person name="Nusbaum C."/>
            <person name="Birren B."/>
        </authorList>
    </citation>
    <scope>NUCLEOTIDE SEQUENCE [LARGE SCALE GENOMIC DNA]</scope>
    <source>
        <strain evidence="2">APO3</strain>
    </source>
</reference>
<dbReference type="OrthoDB" id="156886at2759"/>
<dbReference type="Pfam" id="PF06979">
    <property type="entry name" value="TMEM70"/>
    <property type="match status" value="1"/>
</dbReference>
<dbReference type="GeneID" id="20813502"/>
<dbReference type="RefSeq" id="XP_009836773.1">
    <property type="nucleotide sequence ID" value="XM_009838471.1"/>
</dbReference>
<dbReference type="PANTHER" id="PTHR13281">
    <property type="entry name" value="TRANSMEMBRANE PROTEIN 70, MITOCHONDRIAL"/>
    <property type="match status" value="1"/>
</dbReference>
<dbReference type="InterPro" id="IPR009724">
    <property type="entry name" value="TMEM70"/>
</dbReference>
<keyword evidence="1" id="KW-0472">Membrane</keyword>
<organism evidence="2">
    <name type="scientific">Aphanomyces astaci</name>
    <name type="common">Crayfish plague agent</name>
    <dbReference type="NCBI Taxonomy" id="112090"/>
    <lineage>
        <taxon>Eukaryota</taxon>
        <taxon>Sar</taxon>
        <taxon>Stramenopiles</taxon>
        <taxon>Oomycota</taxon>
        <taxon>Saprolegniomycetes</taxon>
        <taxon>Saprolegniales</taxon>
        <taxon>Verrucalvaceae</taxon>
        <taxon>Aphanomyces</taxon>
    </lineage>
</organism>
<dbReference type="VEuPathDB" id="FungiDB:H257_11506"/>
<evidence type="ECO:0000256" key="1">
    <source>
        <dbReference type="SAM" id="Phobius"/>
    </source>
</evidence>
<proteinExistence type="predicted"/>